<gene>
    <name evidence="2" type="ORF">SAMN02927897_00360</name>
</gene>
<name>A0A1G4XBN5_9ENTR</name>
<proteinExistence type="predicted"/>
<comment type="caution">
    <text evidence="2">The sequence shown here is derived from an EMBL/GenBank/DDBJ whole genome shotgun (WGS) entry which is preliminary data.</text>
</comment>
<dbReference type="GeneID" id="23844083"/>
<organism evidence="2 3">
    <name type="scientific">Kosakonia sacchari</name>
    <dbReference type="NCBI Taxonomy" id="1158459"/>
    <lineage>
        <taxon>Bacteria</taxon>
        <taxon>Pseudomonadati</taxon>
        <taxon>Pseudomonadota</taxon>
        <taxon>Gammaproteobacteria</taxon>
        <taxon>Enterobacterales</taxon>
        <taxon>Enterobacteriaceae</taxon>
        <taxon>Kosakonia</taxon>
    </lineage>
</organism>
<feature type="transmembrane region" description="Helical" evidence="1">
    <location>
        <begin position="23"/>
        <end position="45"/>
    </location>
</feature>
<keyword evidence="1" id="KW-1133">Transmembrane helix</keyword>
<feature type="transmembrane region" description="Helical" evidence="1">
    <location>
        <begin position="65"/>
        <end position="86"/>
    </location>
</feature>
<dbReference type="EMBL" id="FMUI01000002">
    <property type="protein sequence ID" value="SCX38676.1"/>
    <property type="molecule type" value="Genomic_DNA"/>
</dbReference>
<sequence length="96" mass="11309">MRFYIATYRNAFRRSHTLSGKQLAKFLLYSIGFFALLMGLYLLAWQVVIYTPMVDYLTAPGVMQFSIYAVHFFQFIVLLPVVILLMKMVTTYFCRK</sequence>
<reference evidence="2 3" key="1">
    <citation type="submission" date="2016-10" db="EMBL/GenBank/DDBJ databases">
        <authorList>
            <person name="Varghese N."/>
            <person name="Submissions S."/>
        </authorList>
    </citation>
    <scope>NUCLEOTIDE SEQUENCE [LARGE SCALE GENOMIC DNA]</scope>
    <source>
        <strain evidence="2 3">CGMCC 1.12102</strain>
    </source>
</reference>
<dbReference type="AlphaFoldDB" id="A0A1G4XBN5"/>
<evidence type="ECO:0000313" key="3">
    <source>
        <dbReference type="Proteomes" id="UP000183569"/>
    </source>
</evidence>
<dbReference type="RefSeq" id="WP_017456479.1">
    <property type="nucleotide sequence ID" value="NZ_FMUI01000002.1"/>
</dbReference>
<protein>
    <submittedName>
        <fullName evidence="2">Uncharacterized protein</fullName>
    </submittedName>
</protein>
<keyword evidence="1" id="KW-0812">Transmembrane</keyword>
<accession>A0A1G4XBN5</accession>
<evidence type="ECO:0000256" key="1">
    <source>
        <dbReference type="SAM" id="Phobius"/>
    </source>
</evidence>
<dbReference type="Proteomes" id="UP000183569">
    <property type="component" value="Unassembled WGS sequence"/>
</dbReference>
<evidence type="ECO:0000313" key="2">
    <source>
        <dbReference type="EMBL" id="SCX38676.1"/>
    </source>
</evidence>
<keyword evidence="1" id="KW-0472">Membrane</keyword>